<dbReference type="Pfam" id="PF00106">
    <property type="entry name" value="adh_short"/>
    <property type="match status" value="1"/>
</dbReference>
<dbReference type="PANTHER" id="PTHR43658">
    <property type="entry name" value="SHORT-CHAIN DEHYDROGENASE/REDUCTASE"/>
    <property type="match status" value="1"/>
</dbReference>
<keyword evidence="2" id="KW-0560">Oxidoreductase</keyword>
<evidence type="ECO:0000313" key="5">
    <source>
        <dbReference type="Proteomes" id="UP001500635"/>
    </source>
</evidence>
<comment type="caution">
    <text evidence="4">The sequence shown here is derived from an EMBL/GenBank/DDBJ whole genome shotgun (WGS) entry which is preliminary data.</text>
</comment>
<evidence type="ECO:0000256" key="1">
    <source>
        <dbReference type="ARBA" id="ARBA00006484"/>
    </source>
</evidence>
<dbReference type="PROSITE" id="PS00061">
    <property type="entry name" value="ADH_SHORT"/>
    <property type="match status" value="1"/>
</dbReference>
<dbReference type="EMBL" id="BAABFR010000042">
    <property type="protein sequence ID" value="GAA4395344.1"/>
    <property type="molecule type" value="Genomic_DNA"/>
</dbReference>
<dbReference type="Proteomes" id="UP001500635">
    <property type="component" value="Unassembled WGS sequence"/>
</dbReference>
<protein>
    <submittedName>
        <fullName evidence="4">SDR family NAD(P)-dependent oxidoreductase</fullName>
    </submittedName>
</protein>
<dbReference type="SUPFAM" id="SSF51735">
    <property type="entry name" value="NAD(P)-binding Rossmann-fold domains"/>
    <property type="match status" value="1"/>
</dbReference>
<proteinExistence type="inferred from homology"/>
<dbReference type="InterPro" id="IPR002347">
    <property type="entry name" value="SDR_fam"/>
</dbReference>
<evidence type="ECO:0000256" key="3">
    <source>
        <dbReference type="RuleBase" id="RU000363"/>
    </source>
</evidence>
<dbReference type="RefSeq" id="WP_344996953.1">
    <property type="nucleotide sequence ID" value="NZ_BAABFR010000042.1"/>
</dbReference>
<gene>
    <name evidence="4" type="ORF">GCM10023147_28460</name>
</gene>
<dbReference type="PRINTS" id="PR00080">
    <property type="entry name" value="SDRFAMILY"/>
</dbReference>
<accession>A0ABP8JSD0</accession>
<organism evidence="4 5">
    <name type="scientific">Tsukamurella soli</name>
    <dbReference type="NCBI Taxonomy" id="644556"/>
    <lineage>
        <taxon>Bacteria</taxon>
        <taxon>Bacillati</taxon>
        <taxon>Actinomycetota</taxon>
        <taxon>Actinomycetes</taxon>
        <taxon>Mycobacteriales</taxon>
        <taxon>Tsukamurellaceae</taxon>
        <taxon>Tsukamurella</taxon>
    </lineage>
</organism>
<keyword evidence="5" id="KW-1185">Reference proteome</keyword>
<dbReference type="PRINTS" id="PR00081">
    <property type="entry name" value="GDHRDH"/>
</dbReference>
<evidence type="ECO:0000256" key="2">
    <source>
        <dbReference type="ARBA" id="ARBA00023002"/>
    </source>
</evidence>
<name>A0ABP8JSD0_9ACTN</name>
<dbReference type="InterPro" id="IPR036291">
    <property type="entry name" value="NAD(P)-bd_dom_sf"/>
</dbReference>
<comment type="similarity">
    <text evidence="1 3">Belongs to the short-chain dehydrogenases/reductases (SDR) family.</text>
</comment>
<dbReference type="PANTHER" id="PTHR43658:SF8">
    <property type="entry name" value="17-BETA-HYDROXYSTEROID DEHYDROGENASE 14-RELATED"/>
    <property type="match status" value="1"/>
</dbReference>
<sequence length="252" mass="25395">MRLEGASALVTGAASGLGESTARRLAAAGAHVVIVDRDAGGEAVAESLGGSFAAGSVTDSAAVQRAVDTASAAGPLRVAVNCAGIGASGRIVDRAGRPHDYDAFRLAIDVNLGGTFNVLRVAAAAMAATEPTESGERGVVVNTASIAGYEGQAGAVAYATSKAGVIGMTLAAARDLATHAVRVVTVAPGLFSTPLVSTVPEPTRDVLTDQIAFPPRFGHPDEFADLVMAIVANPYLNGETIRLDAGLRMTKK</sequence>
<evidence type="ECO:0000313" key="4">
    <source>
        <dbReference type="EMBL" id="GAA4395344.1"/>
    </source>
</evidence>
<dbReference type="Gene3D" id="3.40.50.720">
    <property type="entry name" value="NAD(P)-binding Rossmann-like Domain"/>
    <property type="match status" value="1"/>
</dbReference>
<reference evidence="5" key="1">
    <citation type="journal article" date="2019" name="Int. J. Syst. Evol. Microbiol.">
        <title>The Global Catalogue of Microorganisms (GCM) 10K type strain sequencing project: providing services to taxonomists for standard genome sequencing and annotation.</title>
        <authorList>
            <consortium name="The Broad Institute Genomics Platform"/>
            <consortium name="The Broad Institute Genome Sequencing Center for Infectious Disease"/>
            <person name="Wu L."/>
            <person name="Ma J."/>
        </authorList>
    </citation>
    <scope>NUCLEOTIDE SEQUENCE [LARGE SCALE GENOMIC DNA]</scope>
    <source>
        <strain evidence="5">JCM 17688</strain>
    </source>
</reference>
<dbReference type="InterPro" id="IPR020904">
    <property type="entry name" value="Sc_DH/Rdtase_CS"/>
</dbReference>